<evidence type="ECO:0000256" key="5">
    <source>
        <dbReference type="ARBA" id="ARBA00023136"/>
    </source>
</evidence>
<evidence type="ECO:0000313" key="11">
    <source>
        <dbReference type="EMBL" id="KAL0167335.1"/>
    </source>
</evidence>
<comment type="caution">
    <text evidence="11">The sequence shown here is derived from an EMBL/GenBank/DDBJ whole genome shotgun (WGS) entry which is preliminary data.</text>
</comment>
<proteinExistence type="inferred from homology"/>
<dbReference type="PANTHER" id="PTHR31981:SF1">
    <property type="entry name" value="GLYCOSYLATED LYSOSOMAL MEMBRANE PROTEIN"/>
    <property type="match status" value="1"/>
</dbReference>
<comment type="subunit">
    <text evidence="10">Interacts (via lumenal domain) with lysosomal protein MFSD1; the interaction starts while both proteins are still in the endoplasmic reticulum and is required for stabilization of MFSD1 in lysosomes but has no direct effect on its targeting to lysosomes or transporter activity.</text>
</comment>
<evidence type="ECO:0000256" key="3">
    <source>
        <dbReference type="ARBA" id="ARBA00022729"/>
    </source>
</evidence>
<evidence type="ECO:0000256" key="8">
    <source>
        <dbReference type="ARBA" id="ARBA00024176"/>
    </source>
</evidence>
<evidence type="ECO:0000256" key="1">
    <source>
        <dbReference type="ARBA" id="ARBA00010599"/>
    </source>
</evidence>
<gene>
    <name evidence="11" type="ORF">M9458_039179</name>
</gene>
<accession>A0ABD0P1B5</accession>
<protein>
    <submittedName>
        <fullName evidence="11">Uncharacterized protein</fullName>
    </submittedName>
</protein>
<evidence type="ECO:0000256" key="2">
    <source>
        <dbReference type="ARBA" id="ARBA00022692"/>
    </source>
</evidence>
<dbReference type="GO" id="GO:0005765">
    <property type="term" value="C:lysosomal membrane"/>
    <property type="evidence" value="ECO:0007669"/>
    <property type="project" value="UniProtKB-SubCell"/>
</dbReference>
<sequence length="78" mass="9049">SSVRGYNQWKPVAYRKADPVFEDATPCKHSELVSMNHMPQSRLVQEYFRDNHQTHGLNISFGIAKDPVFYSASKYVSW</sequence>
<keyword evidence="6" id="KW-0325">Glycoprotein</keyword>
<feature type="non-terminal residue" evidence="11">
    <location>
        <position position="1"/>
    </location>
</feature>
<dbReference type="Proteomes" id="UP001529510">
    <property type="component" value="Unassembled WGS sequence"/>
</dbReference>
<evidence type="ECO:0000256" key="7">
    <source>
        <dbReference type="ARBA" id="ARBA00023228"/>
    </source>
</evidence>
<keyword evidence="5" id="KW-0472">Membrane</keyword>
<keyword evidence="12" id="KW-1185">Reference proteome</keyword>
<name>A0ABD0P1B5_CIRMR</name>
<organism evidence="11 12">
    <name type="scientific">Cirrhinus mrigala</name>
    <name type="common">Mrigala</name>
    <dbReference type="NCBI Taxonomy" id="683832"/>
    <lineage>
        <taxon>Eukaryota</taxon>
        <taxon>Metazoa</taxon>
        <taxon>Chordata</taxon>
        <taxon>Craniata</taxon>
        <taxon>Vertebrata</taxon>
        <taxon>Euteleostomi</taxon>
        <taxon>Actinopterygii</taxon>
        <taxon>Neopterygii</taxon>
        <taxon>Teleostei</taxon>
        <taxon>Ostariophysi</taxon>
        <taxon>Cypriniformes</taxon>
        <taxon>Cyprinidae</taxon>
        <taxon>Labeoninae</taxon>
        <taxon>Labeonini</taxon>
        <taxon>Cirrhinus</taxon>
    </lineage>
</organism>
<keyword evidence="2" id="KW-0812">Transmembrane</keyword>
<comment type="function">
    <text evidence="8">Required to protect lysosomal transporter MFSD1 from lysosomal proteolysis and for MFSD1 lysosomal localization.</text>
</comment>
<keyword evidence="3" id="KW-0732">Signal</keyword>
<comment type="similarity">
    <text evidence="1">Belongs to the GLMP family.</text>
</comment>
<keyword evidence="4" id="KW-1133">Transmembrane helix</keyword>
<dbReference type="Pfam" id="PF15065">
    <property type="entry name" value="NCU-G1"/>
    <property type="match status" value="1"/>
</dbReference>
<evidence type="ECO:0000256" key="10">
    <source>
        <dbReference type="ARBA" id="ARBA00044960"/>
    </source>
</evidence>
<evidence type="ECO:0000256" key="9">
    <source>
        <dbReference type="ARBA" id="ARBA00024189"/>
    </source>
</evidence>
<dbReference type="InterPro" id="IPR029382">
    <property type="entry name" value="NCU-G1"/>
</dbReference>
<dbReference type="EMBL" id="JAMKFB020000019">
    <property type="protein sequence ID" value="KAL0167335.1"/>
    <property type="molecule type" value="Genomic_DNA"/>
</dbReference>
<reference evidence="11 12" key="1">
    <citation type="submission" date="2024-05" db="EMBL/GenBank/DDBJ databases">
        <title>Genome sequencing and assembly of Indian major carp, Cirrhinus mrigala (Hamilton, 1822).</title>
        <authorList>
            <person name="Mohindra V."/>
            <person name="Chowdhury L.M."/>
            <person name="Lal K."/>
            <person name="Jena J.K."/>
        </authorList>
    </citation>
    <scope>NUCLEOTIDE SEQUENCE [LARGE SCALE GENOMIC DNA]</scope>
    <source>
        <strain evidence="11">CM1030</strain>
        <tissue evidence="11">Blood</tissue>
    </source>
</reference>
<evidence type="ECO:0000313" key="12">
    <source>
        <dbReference type="Proteomes" id="UP001529510"/>
    </source>
</evidence>
<keyword evidence="7" id="KW-0458">Lysosome</keyword>
<evidence type="ECO:0000256" key="4">
    <source>
        <dbReference type="ARBA" id="ARBA00022989"/>
    </source>
</evidence>
<evidence type="ECO:0000256" key="6">
    <source>
        <dbReference type="ARBA" id="ARBA00023180"/>
    </source>
</evidence>
<dbReference type="PANTHER" id="PTHR31981">
    <property type="entry name" value="GLYCOSYLATED LYSOSOMAL MEMBRANE PROTEIN"/>
    <property type="match status" value="1"/>
</dbReference>
<dbReference type="AlphaFoldDB" id="A0ABD0P1B5"/>
<comment type="subcellular location">
    <subcellularLocation>
        <location evidence="9">Lysosome membrane</location>
        <topology evidence="9">Single-pass type I membrane protein</topology>
        <orientation evidence="9">Lumenal side</orientation>
    </subcellularLocation>
</comment>